<reference evidence="4 5" key="1">
    <citation type="journal article" date="2016" name="Nat. Commun.">
        <title>Thousands of microbial genomes shed light on interconnected biogeochemical processes in an aquifer system.</title>
        <authorList>
            <person name="Anantharaman K."/>
            <person name="Brown C.T."/>
            <person name="Hug L.A."/>
            <person name="Sharon I."/>
            <person name="Castelle C.J."/>
            <person name="Probst A.J."/>
            <person name="Thomas B.C."/>
            <person name="Singh A."/>
            <person name="Wilkins M.J."/>
            <person name="Karaoz U."/>
            <person name="Brodie E.L."/>
            <person name="Williams K.H."/>
            <person name="Hubbard S.S."/>
            <person name="Banfield J.F."/>
        </authorList>
    </citation>
    <scope>NUCLEOTIDE SEQUENCE [LARGE SCALE GENOMIC DNA]</scope>
</reference>
<dbReference type="STRING" id="1802513.A3E46_00340"/>
<keyword evidence="2" id="KW-0472">Membrane</keyword>
<dbReference type="AlphaFoldDB" id="A0A1F8B053"/>
<dbReference type="InterPro" id="IPR045155">
    <property type="entry name" value="Beta-lactam_cat"/>
</dbReference>
<evidence type="ECO:0000313" key="4">
    <source>
        <dbReference type="EMBL" id="OGM56855.1"/>
    </source>
</evidence>
<dbReference type="GO" id="GO:0046677">
    <property type="term" value="P:response to antibiotic"/>
    <property type="evidence" value="ECO:0007669"/>
    <property type="project" value="InterPro"/>
</dbReference>
<evidence type="ECO:0000256" key="2">
    <source>
        <dbReference type="SAM" id="Phobius"/>
    </source>
</evidence>
<evidence type="ECO:0000256" key="1">
    <source>
        <dbReference type="SAM" id="MobiDB-lite"/>
    </source>
</evidence>
<evidence type="ECO:0000259" key="3">
    <source>
        <dbReference type="Pfam" id="PF13354"/>
    </source>
</evidence>
<dbReference type="InterPro" id="IPR000871">
    <property type="entry name" value="Beta-lactam_class-A"/>
</dbReference>
<dbReference type="PANTHER" id="PTHR35333:SF4">
    <property type="entry name" value="SLR0121 PROTEIN"/>
    <property type="match status" value="1"/>
</dbReference>
<dbReference type="SUPFAM" id="SSF56601">
    <property type="entry name" value="beta-lactamase/transpeptidase-like"/>
    <property type="match status" value="1"/>
</dbReference>
<dbReference type="Proteomes" id="UP000178313">
    <property type="component" value="Unassembled WGS sequence"/>
</dbReference>
<protein>
    <recommendedName>
        <fullName evidence="3">Beta-lactamase class A catalytic domain-containing protein</fullName>
    </recommendedName>
</protein>
<dbReference type="GO" id="GO:0030655">
    <property type="term" value="P:beta-lactam antibiotic catabolic process"/>
    <property type="evidence" value="ECO:0007669"/>
    <property type="project" value="InterPro"/>
</dbReference>
<dbReference type="InterPro" id="IPR012338">
    <property type="entry name" value="Beta-lactam/transpept-like"/>
</dbReference>
<accession>A0A1F8B053</accession>
<feature type="compositionally biased region" description="Acidic residues" evidence="1">
    <location>
        <begin position="9"/>
        <end position="20"/>
    </location>
</feature>
<feature type="region of interest" description="Disordered" evidence="1">
    <location>
        <begin position="1"/>
        <end position="44"/>
    </location>
</feature>
<dbReference type="GO" id="GO:0008800">
    <property type="term" value="F:beta-lactamase activity"/>
    <property type="evidence" value="ECO:0007669"/>
    <property type="project" value="InterPro"/>
</dbReference>
<comment type="caution">
    <text evidence="4">The sequence shown here is derived from an EMBL/GenBank/DDBJ whole genome shotgun (WGS) entry which is preliminary data.</text>
</comment>
<feature type="compositionally biased region" description="Basic and acidic residues" evidence="1">
    <location>
        <begin position="21"/>
        <end position="36"/>
    </location>
</feature>
<proteinExistence type="predicted"/>
<evidence type="ECO:0000313" key="5">
    <source>
        <dbReference type="Proteomes" id="UP000178313"/>
    </source>
</evidence>
<name>A0A1F8B053_9BACT</name>
<dbReference type="Pfam" id="PF13354">
    <property type="entry name" value="Beta-lactamase2"/>
    <property type="match status" value="1"/>
</dbReference>
<dbReference type="PANTHER" id="PTHR35333">
    <property type="entry name" value="BETA-LACTAMASE"/>
    <property type="match status" value="1"/>
</dbReference>
<gene>
    <name evidence="4" type="ORF">A3E46_00340</name>
</gene>
<keyword evidence="2" id="KW-1133">Transmembrane helix</keyword>
<feature type="domain" description="Beta-lactamase class A catalytic" evidence="3">
    <location>
        <begin position="133"/>
        <end position="330"/>
    </location>
</feature>
<organism evidence="4 5">
    <name type="scientific">Candidatus Woesebacteria bacterium RIFCSPHIGHO2_12_FULL_46_16</name>
    <dbReference type="NCBI Taxonomy" id="1802513"/>
    <lineage>
        <taxon>Bacteria</taxon>
        <taxon>Candidatus Woeseibacteriota</taxon>
    </lineage>
</organism>
<dbReference type="Gene3D" id="3.40.710.10">
    <property type="entry name" value="DD-peptidase/beta-lactamase superfamily"/>
    <property type="match status" value="1"/>
</dbReference>
<dbReference type="EMBL" id="MGGZ01000022">
    <property type="protein sequence ID" value="OGM56855.1"/>
    <property type="molecule type" value="Genomic_DNA"/>
</dbReference>
<keyword evidence="2" id="KW-0812">Transmembrane</keyword>
<feature type="transmembrane region" description="Helical" evidence="2">
    <location>
        <begin position="55"/>
        <end position="74"/>
    </location>
</feature>
<sequence length="358" mass="40503">MSIFKKKDEDEEYEYDDEELEERKPNPRKFKDLRPENKKKRKEPVKPWGRRERLIVFYAFLATVVLAAGLAISARNWKLPGLPRISFPSFNLFKEETIVVGKKPASREDQEKAKKAKEKFKEVTKDLSGLYSFLIIDLEKDISYGTAETNTMQAASLIKLPTLAALYLEAEKGNIDLEAKYTLKQSDKLPGAGSLSGKPAGTVLTYRDLARLMGKQSDNTAFGIVRRLLGDEKINQVTAEIGMTKTSLAENTTTPQDIGLFFKKLWKKEIVSDDSRDEILGFITDTIYENWIVAGVPDDIRVAHKYGRELHVVNDAGIVFSKYPFVLVVMSDGVVEREADEVIPKIAERLFNIQTGKD</sequence>